<evidence type="ECO:0000256" key="2">
    <source>
        <dbReference type="ARBA" id="ARBA00006217"/>
    </source>
</evidence>
<feature type="binding site" evidence="8">
    <location>
        <position position="149"/>
    </location>
    <ligand>
        <name>Zn(2+)</name>
        <dbReference type="ChEBI" id="CHEBI:29105"/>
    </ligand>
</feature>
<dbReference type="InterPro" id="IPR036874">
    <property type="entry name" value="Carbonic_anhydrase_sf"/>
</dbReference>
<feature type="transmembrane region" description="Helical" evidence="10">
    <location>
        <begin position="12"/>
        <end position="33"/>
    </location>
</feature>
<keyword evidence="10" id="KW-1133">Transmembrane helix</keyword>
<reference evidence="11 12" key="1">
    <citation type="submission" date="2018-10" db="EMBL/GenBank/DDBJ databases">
        <title>A high-quality apple genome assembly.</title>
        <authorList>
            <person name="Hu J."/>
        </authorList>
    </citation>
    <scope>NUCLEOTIDE SEQUENCE [LARGE SCALE GENOMIC DNA]</scope>
    <source>
        <strain evidence="12">cv. HFTH1</strain>
        <tissue evidence="11">Young leaf</tissue>
    </source>
</reference>
<dbReference type="EMBL" id="RDQH01000336">
    <property type="protein sequence ID" value="RXH85574.1"/>
    <property type="molecule type" value="Genomic_DNA"/>
</dbReference>
<feature type="binding site" evidence="8">
    <location>
        <position position="210"/>
    </location>
    <ligand>
        <name>Zn(2+)</name>
        <dbReference type="ChEBI" id="CHEBI:29105"/>
    </ligand>
</feature>
<keyword evidence="8" id="KW-0479">Metal-binding</keyword>
<dbReference type="SUPFAM" id="SSF53056">
    <property type="entry name" value="beta-carbonic anhydrase, cab"/>
    <property type="match status" value="1"/>
</dbReference>
<dbReference type="FunFam" id="3.40.1050.10:FF:000003">
    <property type="entry name" value="Carbonic anhydrase"/>
    <property type="match status" value="1"/>
</dbReference>
<dbReference type="InterPro" id="IPR045066">
    <property type="entry name" value="Beta_CA_cladeB"/>
</dbReference>
<evidence type="ECO:0000256" key="9">
    <source>
        <dbReference type="RuleBase" id="RU003956"/>
    </source>
</evidence>
<keyword evidence="6 9" id="KW-0456">Lyase</keyword>
<dbReference type="STRING" id="3750.A0A498ITR5"/>
<evidence type="ECO:0000313" key="11">
    <source>
        <dbReference type="EMBL" id="RXH85574.1"/>
    </source>
</evidence>
<dbReference type="PROSITE" id="PS00704">
    <property type="entry name" value="PROK_CO2_ANHYDRASE_1"/>
    <property type="match status" value="1"/>
</dbReference>
<gene>
    <name evidence="11" type="ORF">DVH24_009395</name>
</gene>
<dbReference type="GO" id="GO:0015976">
    <property type="term" value="P:carbon utilization"/>
    <property type="evidence" value="ECO:0007669"/>
    <property type="project" value="InterPro"/>
</dbReference>
<evidence type="ECO:0000256" key="4">
    <source>
        <dbReference type="ARBA" id="ARBA00022799"/>
    </source>
</evidence>
<dbReference type="InterPro" id="IPR015892">
    <property type="entry name" value="Carbonic_anhydrase_CS"/>
</dbReference>
<evidence type="ECO:0000313" key="12">
    <source>
        <dbReference type="Proteomes" id="UP000290289"/>
    </source>
</evidence>
<evidence type="ECO:0000256" key="7">
    <source>
        <dbReference type="ARBA" id="ARBA00048348"/>
    </source>
</evidence>
<comment type="cofactor">
    <cofactor evidence="8">
        <name>Zn(2+)</name>
        <dbReference type="ChEBI" id="CHEBI:29105"/>
    </cofactor>
    <text evidence="8">Binds 1 zinc ion per subunit.</text>
</comment>
<dbReference type="GO" id="GO:0004089">
    <property type="term" value="F:carbonate dehydratase activity"/>
    <property type="evidence" value="ECO:0007669"/>
    <property type="project" value="UniProtKB-UniRule"/>
</dbReference>
<keyword evidence="10" id="KW-0472">Membrane</keyword>
<evidence type="ECO:0000256" key="3">
    <source>
        <dbReference type="ARBA" id="ARBA00012925"/>
    </source>
</evidence>
<dbReference type="AlphaFoldDB" id="A0A498ITR5"/>
<keyword evidence="12" id="KW-1185">Reference proteome</keyword>
<dbReference type="GO" id="GO:0008270">
    <property type="term" value="F:zinc ion binding"/>
    <property type="evidence" value="ECO:0007669"/>
    <property type="project" value="UniProtKB-UniRule"/>
</dbReference>
<evidence type="ECO:0000256" key="8">
    <source>
        <dbReference type="PIRSR" id="PIRSR601765-1"/>
    </source>
</evidence>
<protein>
    <recommendedName>
        <fullName evidence="3 9">Carbonic anhydrase</fullName>
        <ecNumber evidence="3 9">4.2.1.1</ecNumber>
    </recommendedName>
    <alternativeName>
        <fullName evidence="9">Carbonate dehydratase</fullName>
    </alternativeName>
</protein>
<comment type="catalytic activity">
    <reaction evidence="7 9">
        <text>hydrogencarbonate + H(+) = CO2 + H2O</text>
        <dbReference type="Rhea" id="RHEA:10748"/>
        <dbReference type="ChEBI" id="CHEBI:15377"/>
        <dbReference type="ChEBI" id="CHEBI:15378"/>
        <dbReference type="ChEBI" id="CHEBI:16526"/>
        <dbReference type="ChEBI" id="CHEBI:17544"/>
        <dbReference type="EC" id="4.2.1.1"/>
    </reaction>
</comment>
<dbReference type="EC" id="4.2.1.1" evidence="3 9"/>
<name>A0A498ITR5_MALDO</name>
<comment type="caution">
    <text evidence="11">The sequence shown here is derived from an EMBL/GenBank/DDBJ whole genome shotgun (WGS) entry which is preliminary data.</text>
</comment>
<comment type="similarity">
    <text evidence="2 9">Belongs to the beta-class carbonic anhydrase family.</text>
</comment>
<dbReference type="CDD" id="cd00884">
    <property type="entry name" value="beta_CA_cladeB"/>
    <property type="match status" value="1"/>
</dbReference>
<dbReference type="Gene3D" id="3.40.1050.10">
    <property type="entry name" value="Carbonic anhydrase"/>
    <property type="match status" value="1"/>
</dbReference>
<feature type="binding site" evidence="8">
    <location>
        <position position="207"/>
    </location>
    <ligand>
        <name>Zn(2+)</name>
        <dbReference type="ChEBI" id="CHEBI:29105"/>
    </ligand>
</feature>
<feature type="binding site" evidence="8">
    <location>
        <position position="147"/>
    </location>
    <ligand>
        <name>Zn(2+)</name>
        <dbReference type="ChEBI" id="CHEBI:29105"/>
    </ligand>
</feature>
<keyword evidence="4" id="KW-0702">S-nitrosylation</keyword>
<dbReference type="PROSITE" id="PS00705">
    <property type="entry name" value="PROK_CO2_ANHYDRASE_2"/>
    <property type="match status" value="1"/>
</dbReference>
<keyword evidence="10" id="KW-0812">Transmembrane</keyword>
<dbReference type="Proteomes" id="UP000290289">
    <property type="component" value="Chromosome 10"/>
</dbReference>
<evidence type="ECO:0000256" key="6">
    <source>
        <dbReference type="ARBA" id="ARBA00023239"/>
    </source>
</evidence>
<keyword evidence="5 8" id="KW-0862">Zinc</keyword>
<evidence type="ECO:0000256" key="5">
    <source>
        <dbReference type="ARBA" id="ARBA00022833"/>
    </source>
</evidence>
<dbReference type="PANTHER" id="PTHR11002:SF45">
    <property type="entry name" value="CARBONIC ANHYDRASE"/>
    <property type="match status" value="1"/>
</dbReference>
<dbReference type="InterPro" id="IPR001765">
    <property type="entry name" value="Carbonic_anhydrase"/>
</dbReference>
<organism evidence="11 12">
    <name type="scientific">Malus domestica</name>
    <name type="common">Apple</name>
    <name type="synonym">Pyrus malus</name>
    <dbReference type="NCBI Taxonomy" id="3750"/>
    <lineage>
        <taxon>Eukaryota</taxon>
        <taxon>Viridiplantae</taxon>
        <taxon>Streptophyta</taxon>
        <taxon>Embryophyta</taxon>
        <taxon>Tracheophyta</taxon>
        <taxon>Spermatophyta</taxon>
        <taxon>Magnoliopsida</taxon>
        <taxon>eudicotyledons</taxon>
        <taxon>Gunneridae</taxon>
        <taxon>Pentapetalae</taxon>
        <taxon>rosids</taxon>
        <taxon>fabids</taxon>
        <taxon>Rosales</taxon>
        <taxon>Rosaceae</taxon>
        <taxon>Amygdaloideae</taxon>
        <taxon>Maleae</taxon>
        <taxon>Malus</taxon>
    </lineage>
</organism>
<evidence type="ECO:0000256" key="10">
    <source>
        <dbReference type="SAM" id="Phobius"/>
    </source>
</evidence>
<accession>A0A498ITR5</accession>
<proteinExistence type="inferred from homology"/>
<evidence type="ECO:0000256" key="1">
    <source>
        <dbReference type="ARBA" id="ARBA00002904"/>
    </source>
</evidence>
<dbReference type="SMART" id="SM00947">
    <property type="entry name" value="Pro_CA"/>
    <property type="match status" value="1"/>
</dbReference>
<dbReference type="PANTHER" id="PTHR11002">
    <property type="entry name" value="CARBONIC ANHYDRASE"/>
    <property type="match status" value="1"/>
</dbReference>
<dbReference type="Pfam" id="PF00484">
    <property type="entry name" value="Pro_CA"/>
    <property type="match status" value="1"/>
</dbReference>
<sequence length="320" mass="35935">MASQLAIQRLKNLLRFAYLLTPSMIFGLTIHFMKISDIDKKKLVSNLFLLKATKGCWGHKIYAWDDEINDNLGWHGCSEKEELDDVVAAKIEKLMAELQRPADGHFDPVQRIVDGFINFRVNKFEKYPDYYKELANGQSPKFLVFACSDSRVSPSHILSFQPGEAFMARNIANMVPTFNPLKYAGVGAVIEYAITQLLVTNILVIGHSRCGGIKRLMSHPEDNSVPFDFIDEWVKIGLPAKAKVIANGQGGTTFEEQCEECAREAVNLSLINLQTYPYIQKALAEKNLALKGGYYDFVHGVLELWDVESHISPPIILPAP</sequence>
<comment type="function">
    <text evidence="1 9">Reversible hydration of carbon dioxide.</text>
</comment>